<evidence type="ECO:0000256" key="8">
    <source>
        <dbReference type="SAM" id="Coils"/>
    </source>
</evidence>
<dbReference type="EMBL" id="JASJQH010006932">
    <property type="protein sequence ID" value="KAK9723051.1"/>
    <property type="molecule type" value="Genomic_DNA"/>
</dbReference>
<comment type="similarity">
    <text evidence="2">Belongs to the EFG1 family.</text>
</comment>
<dbReference type="Pfam" id="PF10153">
    <property type="entry name" value="Efg1"/>
    <property type="match status" value="1"/>
</dbReference>
<gene>
    <name evidence="10" type="primary">EFG1</name>
    <name evidence="10" type="ORF">K7432_002206</name>
</gene>
<dbReference type="PANTHER" id="PTHR33911">
    <property type="entry name" value="RRNA-PROCESSING PROTEIN EFG1"/>
    <property type="match status" value="1"/>
</dbReference>
<dbReference type="InterPro" id="IPR050786">
    <property type="entry name" value="EFG1_rRNA-proc"/>
</dbReference>
<protein>
    <recommendedName>
        <fullName evidence="3">rRNA-processing protein EFG1</fullName>
    </recommendedName>
    <alternativeName>
        <fullName evidence="4">rRNA-processing protein efg1</fullName>
    </alternativeName>
</protein>
<evidence type="ECO:0000256" key="2">
    <source>
        <dbReference type="ARBA" id="ARBA00006916"/>
    </source>
</evidence>
<feature type="compositionally biased region" description="Basic and acidic residues" evidence="9">
    <location>
        <begin position="168"/>
        <end position="177"/>
    </location>
</feature>
<name>A0ABR2W8L4_9FUNG</name>
<dbReference type="InterPro" id="IPR019310">
    <property type="entry name" value="Efg1"/>
</dbReference>
<evidence type="ECO:0000256" key="7">
    <source>
        <dbReference type="ARBA" id="ARBA00023242"/>
    </source>
</evidence>
<comment type="caution">
    <text evidence="10">The sequence shown here is derived from an EMBL/GenBank/DDBJ whole genome shotgun (WGS) entry which is preliminary data.</text>
</comment>
<feature type="coiled-coil region" evidence="8">
    <location>
        <begin position="55"/>
        <end position="113"/>
    </location>
</feature>
<dbReference type="PANTHER" id="PTHR33911:SF1">
    <property type="entry name" value="RRNA-PROCESSING PROTEIN EFG1"/>
    <property type="match status" value="1"/>
</dbReference>
<keyword evidence="5" id="KW-0698">rRNA processing</keyword>
<accession>A0ABR2W8L4</accession>
<proteinExistence type="inferred from homology"/>
<comment type="subcellular location">
    <subcellularLocation>
        <location evidence="1">Nucleus</location>
        <location evidence="1">Nucleolus</location>
    </subcellularLocation>
</comment>
<evidence type="ECO:0000313" key="11">
    <source>
        <dbReference type="Proteomes" id="UP001479436"/>
    </source>
</evidence>
<feature type="region of interest" description="Disordered" evidence="9">
    <location>
        <begin position="168"/>
        <end position="215"/>
    </location>
</feature>
<keyword evidence="7" id="KW-0539">Nucleus</keyword>
<evidence type="ECO:0000256" key="5">
    <source>
        <dbReference type="ARBA" id="ARBA00022552"/>
    </source>
</evidence>
<feature type="compositionally biased region" description="Basic and acidic residues" evidence="9">
    <location>
        <begin position="187"/>
        <end position="215"/>
    </location>
</feature>
<keyword evidence="6 8" id="KW-0175">Coiled coil</keyword>
<evidence type="ECO:0000256" key="3">
    <source>
        <dbReference type="ARBA" id="ARBA00018689"/>
    </source>
</evidence>
<evidence type="ECO:0000256" key="1">
    <source>
        <dbReference type="ARBA" id="ARBA00004604"/>
    </source>
</evidence>
<feature type="region of interest" description="Disordered" evidence="9">
    <location>
        <begin position="1"/>
        <end position="40"/>
    </location>
</feature>
<organism evidence="10 11">
    <name type="scientific">Basidiobolus ranarum</name>
    <dbReference type="NCBI Taxonomy" id="34480"/>
    <lineage>
        <taxon>Eukaryota</taxon>
        <taxon>Fungi</taxon>
        <taxon>Fungi incertae sedis</taxon>
        <taxon>Zoopagomycota</taxon>
        <taxon>Entomophthoromycotina</taxon>
        <taxon>Basidiobolomycetes</taxon>
        <taxon>Basidiobolales</taxon>
        <taxon>Basidiobolaceae</taxon>
        <taxon>Basidiobolus</taxon>
    </lineage>
</organism>
<evidence type="ECO:0000256" key="6">
    <source>
        <dbReference type="ARBA" id="ARBA00023054"/>
    </source>
</evidence>
<reference evidence="10 11" key="1">
    <citation type="submission" date="2023-04" db="EMBL/GenBank/DDBJ databases">
        <title>Genome of Basidiobolus ranarum AG-B5.</title>
        <authorList>
            <person name="Stajich J.E."/>
            <person name="Carter-House D."/>
            <person name="Gryganskyi A."/>
        </authorList>
    </citation>
    <scope>NUCLEOTIDE SEQUENCE [LARGE SCALE GENOMIC DNA]</scope>
    <source>
        <strain evidence="10 11">AG-B5</strain>
    </source>
</reference>
<feature type="compositionally biased region" description="Basic and acidic residues" evidence="9">
    <location>
        <begin position="10"/>
        <end position="28"/>
    </location>
</feature>
<evidence type="ECO:0000313" key="10">
    <source>
        <dbReference type="EMBL" id="KAK9723051.1"/>
    </source>
</evidence>
<evidence type="ECO:0000256" key="9">
    <source>
        <dbReference type="SAM" id="MobiDB-lite"/>
    </source>
</evidence>
<sequence>MPKVPSSRGEQGKTDKRPFKYIPKKPENESASQLKKKLRDTQRLLKKDKLGADVRVNAERKLKAIQLQLDELQLTEKEKKLTTKYRMIKFFERQKVTRKIKQCEKKLSEEDLKTKERKAIEKELKEHQVNLNYILHYPRLDKYISLFPKENGDDPEVVKRREEIREKIRSMMDKNELPDVNEQSYDTFDRAETSKSHKKSKGQEAEKAEQDDFFE</sequence>
<dbReference type="Proteomes" id="UP001479436">
    <property type="component" value="Unassembled WGS sequence"/>
</dbReference>
<keyword evidence="11" id="KW-1185">Reference proteome</keyword>
<evidence type="ECO:0000256" key="4">
    <source>
        <dbReference type="ARBA" id="ARBA00019827"/>
    </source>
</evidence>